<feature type="compositionally biased region" description="Gly residues" evidence="12">
    <location>
        <begin position="764"/>
        <end position="781"/>
    </location>
</feature>
<keyword evidence="4 11" id="KW-0175">Coiled coil</keyword>
<dbReference type="PANTHER" id="PTHR45654">
    <property type="entry name" value="HOMEOBOX-LEUCINE ZIPPER PROTEIN MERISTEM L1"/>
    <property type="match status" value="1"/>
</dbReference>
<dbReference type="InterPro" id="IPR023393">
    <property type="entry name" value="START-like_dom_sf"/>
</dbReference>
<dbReference type="EMBL" id="JBBNAE010000008">
    <property type="protein sequence ID" value="KAK9103390.1"/>
    <property type="molecule type" value="Genomic_DNA"/>
</dbReference>
<dbReference type="InterPro" id="IPR002913">
    <property type="entry name" value="START_lipid-bd_dom"/>
</dbReference>
<dbReference type="AlphaFoldDB" id="A0AAP0F133"/>
<feature type="domain" description="Homeobox" evidence="13">
    <location>
        <begin position="131"/>
        <end position="191"/>
    </location>
</feature>
<dbReference type="InterPro" id="IPR009057">
    <property type="entry name" value="Homeodomain-like_sf"/>
</dbReference>
<dbReference type="GO" id="GO:0030154">
    <property type="term" value="P:cell differentiation"/>
    <property type="evidence" value="ECO:0007669"/>
    <property type="project" value="UniProtKB-ARBA"/>
</dbReference>
<evidence type="ECO:0000256" key="8">
    <source>
        <dbReference type="ARBA" id="ARBA00023242"/>
    </source>
</evidence>
<evidence type="ECO:0000256" key="7">
    <source>
        <dbReference type="ARBA" id="ARBA00023163"/>
    </source>
</evidence>
<comment type="similarity">
    <text evidence="2">Belongs to the HD-ZIP homeobox family. Class IV subfamily.</text>
</comment>
<feature type="region of interest" description="Disordered" evidence="12">
    <location>
        <begin position="759"/>
        <end position="792"/>
    </location>
</feature>
<dbReference type="InterPro" id="IPR042160">
    <property type="entry name" value="HD-Zip_IV"/>
</dbReference>
<dbReference type="InterPro" id="IPR017970">
    <property type="entry name" value="Homeobox_CS"/>
</dbReference>
<dbReference type="GO" id="GO:0008289">
    <property type="term" value="F:lipid binding"/>
    <property type="evidence" value="ECO:0007669"/>
    <property type="project" value="InterPro"/>
</dbReference>
<dbReference type="Pfam" id="PF01852">
    <property type="entry name" value="START"/>
    <property type="match status" value="1"/>
</dbReference>
<accession>A0AAP0F133</accession>
<proteinExistence type="inferred from homology"/>
<comment type="subcellular location">
    <subcellularLocation>
        <location evidence="1 9 10">Nucleus</location>
    </subcellularLocation>
</comment>
<keyword evidence="7" id="KW-0804">Transcription</keyword>
<feature type="coiled-coil region" evidence="11">
    <location>
        <begin position="185"/>
        <end position="217"/>
    </location>
</feature>
<organism evidence="15 16">
    <name type="scientific">Stephania japonica</name>
    <dbReference type="NCBI Taxonomy" id="461633"/>
    <lineage>
        <taxon>Eukaryota</taxon>
        <taxon>Viridiplantae</taxon>
        <taxon>Streptophyta</taxon>
        <taxon>Embryophyta</taxon>
        <taxon>Tracheophyta</taxon>
        <taxon>Spermatophyta</taxon>
        <taxon>Magnoliopsida</taxon>
        <taxon>Ranunculales</taxon>
        <taxon>Menispermaceae</taxon>
        <taxon>Menispermoideae</taxon>
        <taxon>Cissampelideae</taxon>
        <taxon>Stephania</taxon>
    </lineage>
</organism>
<dbReference type="InterPro" id="IPR001356">
    <property type="entry name" value="HD"/>
</dbReference>
<dbReference type="PROSITE" id="PS50071">
    <property type="entry name" value="HOMEOBOX_2"/>
    <property type="match status" value="1"/>
</dbReference>
<dbReference type="SUPFAM" id="SSF55961">
    <property type="entry name" value="Bet v1-like"/>
    <property type="match status" value="2"/>
</dbReference>
<evidence type="ECO:0000256" key="11">
    <source>
        <dbReference type="SAM" id="Coils"/>
    </source>
</evidence>
<feature type="region of interest" description="Disordered" evidence="12">
    <location>
        <begin position="98"/>
        <end position="141"/>
    </location>
</feature>
<sequence>MSFGGFFDNNSGGGGVGGAKVAPGEIPFTTTNTNHNHNHNHNMAAAAAGAGAISHPRLLSPSLTKSMFASPGLSLALQTSMEGQGEVGRVVAETTYEPVLGGRVREDEYESRSGSDNMDGGSGDDQDTDKPPRKKRYHRHTPQQIQELEALFKECPHPDEKQRMELSKRLSLESRQVKFWFQNRRTQMKTQLERHENSILRQENDKLRAENMSIRDAMRNPMCTNCGGPAMLGDVSLEEQHLRIENARLKDELDRVCALAGKFLGRPVSTLVSSIPPSMPGSGLELAVGSNNGYGGLGTVAVSMPQGTDFGAVPVVPPSGRPGMPGLDRSLEKSVYLELALAAMDELVKMAQTDEPLWVPSLVGGKESLNHEEYLRLFPPCIGPRPVGFVSEGSRETGMVIINSLALVETLMDANRWAEMFPCMIARTSTTDVISIGVGGTRNGALQLMRAELQVLSPLVPIREVNFLRFCKQHAEGVWAVVDVSIDADRDASNPSNFVTCRRLPSGCVVQDMPNGYSKVTWVEHAEYDQTAIHRLFRPLIASGMGFGSQRWVATLQRQCECLAILMSTVPTADHSAITASGRRSMLKLAQRMTDNFCAGVCASTVHKWNKLYAGNVDEDVRVMTRKSVDDPGEPPGVVLSAATSVWLPVSPQKLFDFLRDERLRSEWDILSNGGPMQEMAHIAKGQDHGNCVSLLRASAMNANQSSMLILQETCIDAAGSLVVYAPVDIPAMHVVMNGGDSAYVALLPSGFAIVPDGPTSSAGSGGPNNSGSNSGGGGGNNNNSNGNGNGNVSLGRGGSLLTVAFQILVNSLPTAKLTVESVETVNNLISCTVQKIKAALHCES</sequence>
<evidence type="ECO:0000256" key="6">
    <source>
        <dbReference type="ARBA" id="ARBA00023155"/>
    </source>
</evidence>
<keyword evidence="8 9" id="KW-0539">Nucleus</keyword>
<dbReference type="PROSITE" id="PS50848">
    <property type="entry name" value="START"/>
    <property type="match status" value="1"/>
</dbReference>
<feature type="compositionally biased region" description="Basic and acidic residues" evidence="12">
    <location>
        <begin position="103"/>
        <end position="113"/>
    </location>
</feature>
<dbReference type="CDD" id="cd08875">
    <property type="entry name" value="START_ArGLABRA2_like"/>
    <property type="match status" value="1"/>
</dbReference>
<dbReference type="Gene3D" id="3.30.530.20">
    <property type="match status" value="1"/>
</dbReference>
<dbReference type="FunFam" id="1.10.10.60:FF:000229">
    <property type="entry name" value="Homeobox-leucine zipper protein HDG1"/>
    <property type="match status" value="1"/>
</dbReference>
<evidence type="ECO:0000256" key="5">
    <source>
        <dbReference type="ARBA" id="ARBA00023125"/>
    </source>
</evidence>
<evidence type="ECO:0000259" key="13">
    <source>
        <dbReference type="PROSITE" id="PS50071"/>
    </source>
</evidence>
<keyword evidence="6 9" id="KW-0371">Homeobox</keyword>
<comment type="caution">
    <text evidence="15">The sequence shown here is derived from an EMBL/GenBank/DDBJ whole genome shotgun (WGS) entry which is preliminary data.</text>
</comment>
<dbReference type="SUPFAM" id="SSF46689">
    <property type="entry name" value="Homeodomain-like"/>
    <property type="match status" value="1"/>
</dbReference>
<dbReference type="FunFam" id="3.30.530.20:FF:000026">
    <property type="entry name" value="Homeobox-leucine zipper protein GLABRA 2"/>
    <property type="match status" value="1"/>
</dbReference>
<feature type="DNA-binding region" description="Homeobox" evidence="9">
    <location>
        <begin position="133"/>
        <end position="192"/>
    </location>
</feature>
<dbReference type="GO" id="GO:0005634">
    <property type="term" value="C:nucleus"/>
    <property type="evidence" value="ECO:0007669"/>
    <property type="project" value="UniProtKB-SubCell"/>
</dbReference>
<keyword evidence="16" id="KW-1185">Reference proteome</keyword>
<dbReference type="Proteomes" id="UP001417504">
    <property type="component" value="Unassembled WGS sequence"/>
</dbReference>
<dbReference type="PROSITE" id="PS00027">
    <property type="entry name" value="HOMEOBOX_1"/>
    <property type="match status" value="1"/>
</dbReference>
<feature type="compositionally biased region" description="Low complexity" evidence="12">
    <location>
        <begin position="782"/>
        <end position="792"/>
    </location>
</feature>
<reference evidence="15 16" key="1">
    <citation type="submission" date="2024-01" db="EMBL/GenBank/DDBJ databases">
        <title>Genome assemblies of Stephania.</title>
        <authorList>
            <person name="Yang L."/>
        </authorList>
    </citation>
    <scope>NUCLEOTIDE SEQUENCE [LARGE SCALE GENOMIC DNA]</scope>
    <source>
        <strain evidence="15">QJT</strain>
        <tissue evidence="15">Leaf</tissue>
    </source>
</reference>
<dbReference type="GO" id="GO:0000981">
    <property type="term" value="F:DNA-binding transcription factor activity, RNA polymerase II-specific"/>
    <property type="evidence" value="ECO:0007669"/>
    <property type="project" value="InterPro"/>
</dbReference>
<dbReference type="SMART" id="SM00234">
    <property type="entry name" value="START"/>
    <property type="match status" value="1"/>
</dbReference>
<evidence type="ECO:0000256" key="9">
    <source>
        <dbReference type="PROSITE-ProRule" id="PRU00108"/>
    </source>
</evidence>
<evidence type="ECO:0000313" key="16">
    <source>
        <dbReference type="Proteomes" id="UP001417504"/>
    </source>
</evidence>
<evidence type="ECO:0000256" key="2">
    <source>
        <dbReference type="ARBA" id="ARBA00006789"/>
    </source>
</evidence>
<dbReference type="CDD" id="cd00086">
    <property type="entry name" value="homeodomain"/>
    <property type="match status" value="1"/>
</dbReference>
<evidence type="ECO:0000256" key="3">
    <source>
        <dbReference type="ARBA" id="ARBA00023015"/>
    </source>
</evidence>
<dbReference type="SMART" id="SM00389">
    <property type="entry name" value="HOX"/>
    <property type="match status" value="1"/>
</dbReference>
<evidence type="ECO:0000256" key="10">
    <source>
        <dbReference type="RuleBase" id="RU000682"/>
    </source>
</evidence>
<name>A0AAP0F133_9MAGN</name>
<protein>
    <submittedName>
        <fullName evidence="15">Uncharacterized protein</fullName>
    </submittedName>
</protein>
<dbReference type="Pfam" id="PF00046">
    <property type="entry name" value="Homeodomain"/>
    <property type="match status" value="1"/>
</dbReference>
<gene>
    <name evidence="15" type="ORF">Sjap_020644</name>
</gene>
<feature type="compositionally biased region" description="Basic residues" evidence="12">
    <location>
        <begin position="132"/>
        <end position="141"/>
    </location>
</feature>
<dbReference type="Gene3D" id="1.10.10.60">
    <property type="entry name" value="Homeodomain-like"/>
    <property type="match status" value="1"/>
</dbReference>
<feature type="domain" description="START" evidence="14">
    <location>
        <begin position="329"/>
        <end position="565"/>
    </location>
</feature>
<dbReference type="GO" id="GO:0003677">
    <property type="term" value="F:DNA binding"/>
    <property type="evidence" value="ECO:0007669"/>
    <property type="project" value="UniProtKB-UniRule"/>
</dbReference>
<keyword evidence="5 9" id="KW-0238">DNA-binding</keyword>
<dbReference type="PANTHER" id="PTHR45654:SF5">
    <property type="entry name" value="HOMEOBOX-LEUCINE ZIPPER PROTEIN ANTHOCYANINLESS 2-RELATED"/>
    <property type="match status" value="1"/>
</dbReference>
<evidence type="ECO:0000259" key="14">
    <source>
        <dbReference type="PROSITE" id="PS50848"/>
    </source>
</evidence>
<evidence type="ECO:0000256" key="1">
    <source>
        <dbReference type="ARBA" id="ARBA00004123"/>
    </source>
</evidence>
<evidence type="ECO:0000256" key="4">
    <source>
        <dbReference type="ARBA" id="ARBA00023054"/>
    </source>
</evidence>
<dbReference type="Pfam" id="PF25797">
    <property type="entry name" value="PDF2_C"/>
    <property type="match status" value="1"/>
</dbReference>
<keyword evidence="3" id="KW-0805">Transcription regulation</keyword>
<evidence type="ECO:0000256" key="12">
    <source>
        <dbReference type="SAM" id="MobiDB-lite"/>
    </source>
</evidence>
<dbReference type="InterPro" id="IPR057993">
    <property type="entry name" value="HD-Zip_IV_C"/>
</dbReference>
<evidence type="ECO:0000313" key="15">
    <source>
        <dbReference type="EMBL" id="KAK9103390.1"/>
    </source>
</evidence>
<feature type="compositionally biased region" description="Low complexity" evidence="12">
    <location>
        <begin position="29"/>
        <end position="40"/>
    </location>
</feature>
<feature type="region of interest" description="Disordered" evidence="12">
    <location>
        <begin position="21"/>
        <end position="40"/>
    </location>
</feature>